<evidence type="ECO:0000256" key="1">
    <source>
        <dbReference type="ARBA" id="ARBA00022679"/>
    </source>
</evidence>
<sequence length="545" mass="60140">MRTDLLAETFEVVEDRGVGLVGDGALDERERRLVIGAANYHALVRRGATLRLTVVRALHGGQHPSLTDERCLHIGWTEDRESVGSVVVRSLVAPEAGTTAPSGTQDLVIDVGGKPEVHNSYRQLSGPVGKAKKLLRSAVPFQYDHLRQLRTDVVERRMRTQQLPRRVPVAGNTNYHPQAGTGQPAIVFGLHWLELGGAERWALDCIELAKELGFVPIVVTDRASNHPWITRPEFDGTVVVPLTHPIRLGTDSALFNGLFSAFDIRGIHVHHNTWLYDRLPWVKSVWPDVPVVDSQHVLEWRTGGFVDHAVRVSAMIDTHHVISPQLRDYLVHRQGIAGSKVVLATLAGATTAGITPDTPEAEAKSTPFTVSYIGRFHQQKRPQVFLKLAAELHKSSPVPVRFIVQGEGELEDEVHGLRGRLGLTDVLEVRAAAHPVKDTLAESDVLVITSENEGLTLTTFEATAAGIPVVSADVGSQASVVADELLCPRHPYAFVRQAADKVRTMMSSPEQRKHWFQEQAAKNEAFAKLPRAKAWARELYQGWMK</sequence>
<dbReference type="AlphaFoldDB" id="A0A1K1P3X3"/>
<name>A0A1K1P3X3_9PSEU</name>
<evidence type="ECO:0000313" key="4">
    <source>
        <dbReference type="Proteomes" id="UP000182740"/>
    </source>
</evidence>
<dbReference type="CDD" id="cd03819">
    <property type="entry name" value="GT4_WavL-like"/>
    <property type="match status" value="1"/>
</dbReference>
<evidence type="ECO:0000259" key="2">
    <source>
        <dbReference type="Pfam" id="PF00534"/>
    </source>
</evidence>
<dbReference type="InterPro" id="IPR001296">
    <property type="entry name" value="Glyco_trans_1"/>
</dbReference>
<organism evidence="3 4">
    <name type="scientific">Amycolatopsis australiensis</name>
    <dbReference type="NCBI Taxonomy" id="546364"/>
    <lineage>
        <taxon>Bacteria</taxon>
        <taxon>Bacillati</taxon>
        <taxon>Actinomycetota</taxon>
        <taxon>Actinomycetes</taxon>
        <taxon>Pseudonocardiales</taxon>
        <taxon>Pseudonocardiaceae</taxon>
        <taxon>Amycolatopsis</taxon>
    </lineage>
</organism>
<proteinExistence type="predicted"/>
<gene>
    <name evidence="3" type="ORF">SAMN04489730_0228</name>
</gene>
<dbReference type="STRING" id="546364.SAMN04489730_0228"/>
<dbReference type="Pfam" id="PF00534">
    <property type="entry name" value="Glycos_transf_1"/>
    <property type="match status" value="1"/>
</dbReference>
<dbReference type="EMBL" id="FPJG01000006">
    <property type="protein sequence ID" value="SFW42456.1"/>
    <property type="molecule type" value="Genomic_DNA"/>
</dbReference>
<dbReference type="GO" id="GO:0016757">
    <property type="term" value="F:glycosyltransferase activity"/>
    <property type="evidence" value="ECO:0007669"/>
    <property type="project" value="InterPro"/>
</dbReference>
<dbReference type="PANTHER" id="PTHR12526">
    <property type="entry name" value="GLYCOSYLTRANSFERASE"/>
    <property type="match status" value="1"/>
</dbReference>
<dbReference type="SUPFAM" id="SSF53756">
    <property type="entry name" value="UDP-Glycosyltransferase/glycogen phosphorylase"/>
    <property type="match status" value="1"/>
</dbReference>
<accession>A0A1K1P3X3</accession>
<evidence type="ECO:0000313" key="3">
    <source>
        <dbReference type="EMBL" id="SFW42456.1"/>
    </source>
</evidence>
<dbReference type="Proteomes" id="UP000182740">
    <property type="component" value="Unassembled WGS sequence"/>
</dbReference>
<keyword evidence="4" id="KW-1185">Reference proteome</keyword>
<feature type="domain" description="Glycosyl transferase family 1" evidence="2">
    <location>
        <begin position="362"/>
        <end position="516"/>
    </location>
</feature>
<dbReference type="RefSeq" id="WP_245804862.1">
    <property type="nucleotide sequence ID" value="NZ_FPJG01000006.1"/>
</dbReference>
<protein>
    <submittedName>
        <fullName evidence="3">Glycosyltransferase involved in cell wall bisynthesis</fullName>
    </submittedName>
</protein>
<keyword evidence="1 3" id="KW-0808">Transferase</keyword>
<dbReference type="PANTHER" id="PTHR12526:SF638">
    <property type="entry name" value="SPORE COAT PROTEIN SA"/>
    <property type="match status" value="1"/>
</dbReference>
<dbReference type="Gene3D" id="3.40.50.2000">
    <property type="entry name" value="Glycogen Phosphorylase B"/>
    <property type="match status" value="2"/>
</dbReference>
<reference evidence="4" key="1">
    <citation type="submission" date="2016-11" db="EMBL/GenBank/DDBJ databases">
        <authorList>
            <person name="Varghese N."/>
            <person name="Submissions S."/>
        </authorList>
    </citation>
    <scope>NUCLEOTIDE SEQUENCE [LARGE SCALE GENOMIC DNA]</scope>
    <source>
        <strain evidence="4">DSM 44671</strain>
    </source>
</reference>